<accession>A0A6C0J2D5</accession>
<protein>
    <submittedName>
        <fullName evidence="1">Uncharacterized protein</fullName>
    </submittedName>
</protein>
<dbReference type="EMBL" id="MN740283">
    <property type="protein sequence ID" value="QHT97813.1"/>
    <property type="molecule type" value="Genomic_DNA"/>
</dbReference>
<dbReference type="AlphaFoldDB" id="A0A6C0J2D5"/>
<name>A0A6C0J2D5_9ZZZZ</name>
<evidence type="ECO:0000313" key="1">
    <source>
        <dbReference type="EMBL" id="QHT97813.1"/>
    </source>
</evidence>
<proteinExistence type="predicted"/>
<organism evidence="1">
    <name type="scientific">viral metagenome</name>
    <dbReference type="NCBI Taxonomy" id="1070528"/>
    <lineage>
        <taxon>unclassified sequences</taxon>
        <taxon>metagenomes</taxon>
        <taxon>organismal metagenomes</taxon>
    </lineage>
</organism>
<reference evidence="1" key="1">
    <citation type="journal article" date="2020" name="Nature">
        <title>Giant virus diversity and host interactions through global metagenomics.</title>
        <authorList>
            <person name="Schulz F."/>
            <person name="Roux S."/>
            <person name="Paez-Espino D."/>
            <person name="Jungbluth S."/>
            <person name="Walsh D.A."/>
            <person name="Denef V.J."/>
            <person name="McMahon K.D."/>
            <person name="Konstantinidis K.T."/>
            <person name="Eloe-Fadrosh E.A."/>
            <person name="Kyrpides N.C."/>
            <person name="Woyke T."/>
        </authorList>
    </citation>
    <scope>NUCLEOTIDE SEQUENCE</scope>
    <source>
        <strain evidence="1">GVMAG-M-3300025572-1</strain>
    </source>
</reference>
<sequence length="229" mass="26631">MSTRVYLRGVDLVKLVERYLRGEFTNLFTPLKIDAKRLLQQTSPHQSIVTVRDDTKAKSYQVELSPGEIITCIGYKVYDADGRYGVFDPAIIQKSRCMFCLKKIGQSPEAMGIPIRRTEKRGKLYYHMIDIFCRMRCVRAEIRRRRGNPLYSHSEEYLAEIFTRWTGLDYSELKPSSDPRLLKILNGPMTWEEYHADSTAFSERPGNVYFVPVIEYLEQDPSLPRSVSQ</sequence>